<name>A0ABU1GW04_9GAMM</name>
<protein>
    <recommendedName>
        <fullName evidence="3">Calcium-binding protein</fullName>
    </recommendedName>
</protein>
<dbReference type="EMBL" id="JARWAO010000002">
    <property type="protein sequence ID" value="MDR5895498.1"/>
    <property type="molecule type" value="Genomic_DNA"/>
</dbReference>
<evidence type="ECO:0000313" key="1">
    <source>
        <dbReference type="EMBL" id="MDR5895498.1"/>
    </source>
</evidence>
<keyword evidence="2" id="KW-1185">Reference proteome</keyword>
<proteinExistence type="predicted"/>
<sequence length="363" mass="38510">MLQLDKTTQGTDTMPYTSKTQSYTFTEGGDVTFTLPDDVTSLALAAQFADDRAKSGETLDANVNGEALESLELTGNGRIDWDNSADDTAAVTHVDATGLSGGLEYTASNDVQETVMLGGDDNGVDVIRVAGDASRYGNGGDAIDTISGFDAAKDTLFVDDEIVQSFDNLDFDYAVVAEEGQSAEEALMLAGEQDSGDALMPVMQGDDIYLYRDTGPAGLDENDFTLLLEDVSGGVNSLSDRQYYISERPPAPTGPYDEVVVDGRVSGTDDSADSFVFESDGAWQGGTITNFELGVDRIDVTGINGSDGQPLDYDDISAQPGEIMLNTDQGIQFVELVGVPKYDDGLAIGDFGYAMGPEEFLFA</sequence>
<organism evidence="1 2">
    <name type="scientific">Larsenimonas suaedae</name>
    <dbReference type="NCBI Taxonomy" id="1851019"/>
    <lineage>
        <taxon>Bacteria</taxon>
        <taxon>Pseudomonadati</taxon>
        <taxon>Pseudomonadota</taxon>
        <taxon>Gammaproteobacteria</taxon>
        <taxon>Oceanospirillales</taxon>
        <taxon>Halomonadaceae</taxon>
        <taxon>Larsenimonas</taxon>
    </lineage>
</organism>
<dbReference type="RefSeq" id="WP_251591483.1">
    <property type="nucleotide sequence ID" value="NZ_JAMLJI010000001.1"/>
</dbReference>
<accession>A0ABU1GW04</accession>
<gene>
    <name evidence="1" type="ORF">QC825_05365</name>
</gene>
<evidence type="ECO:0008006" key="3">
    <source>
        <dbReference type="Google" id="ProtNLM"/>
    </source>
</evidence>
<reference evidence="1 2" key="1">
    <citation type="submission" date="2023-04" db="EMBL/GenBank/DDBJ databases">
        <title>A long-awaited taxogenomic arrangement of the family Halomonadaceae.</title>
        <authorList>
            <person name="De La Haba R."/>
            <person name="Chuvochina M."/>
            <person name="Wittouck S."/>
            <person name="Arahal D.R."/>
            <person name="Sanchez-Porro C."/>
            <person name="Hugenholtz P."/>
            <person name="Ventosa A."/>
        </authorList>
    </citation>
    <scope>NUCLEOTIDE SEQUENCE [LARGE SCALE GENOMIC DNA]</scope>
    <source>
        <strain evidence="1 2">DSM 22428</strain>
    </source>
</reference>
<comment type="caution">
    <text evidence="1">The sequence shown here is derived from an EMBL/GenBank/DDBJ whole genome shotgun (WGS) entry which is preliminary data.</text>
</comment>
<evidence type="ECO:0000313" key="2">
    <source>
        <dbReference type="Proteomes" id="UP001269375"/>
    </source>
</evidence>
<dbReference type="Proteomes" id="UP001269375">
    <property type="component" value="Unassembled WGS sequence"/>
</dbReference>